<dbReference type="InterPro" id="IPR052226">
    <property type="entry name" value="UPF0332_toxin"/>
</dbReference>
<evidence type="ECO:0000256" key="1">
    <source>
        <dbReference type="ARBA" id="ARBA00038248"/>
    </source>
</evidence>
<proteinExistence type="inferred from homology"/>
<evidence type="ECO:0000259" key="2">
    <source>
        <dbReference type="Pfam" id="PF05168"/>
    </source>
</evidence>
<dbReference type="AlphaFoldDB" id="A0A081BZA7"/>
<reference evidence="3" key="1">
    <citation type="journal article" date="2015" name="PeerJ">
        <title>First genomic representation of candidate bacterial phylum KSB3 points to enhanced environmental sensing as a trigger of wastewater bulking.</title>
        <authorList>
            <person name="Sekiguchi Y."/>
            <person name="Ohashi A."/>
            <person name="Parks D.H."/>
            <person name="Yamauchi T."/>
            <person name="Tyson G.W."/>
            <person name="Hugenholtz P."/>
        </authorList>
    </citation>
    <scope>NUCLEOTIDE SEQUENCE [LARGE SCALE GENOMIC DNA]</scope>
</reference>
<gene>
    <name evidence="3" type="ORF">U27_04629</name>
</gene>
<dbReference type="PANTHER" id="PTHR36565:SF1">
    <property type="entry name" value="UPF0332 PROTEIN TM_1000"/>
    <property type="match status" value="1"/>
</dbReference>
<dbReference type="Proteomes" id="UP000030661">
    <property type="component" value="Unassembled WGS sequence"/>
</dbReference>
<dbReference type="HOGENOM" id="CLU_151247_1_0_0"/>
<dbReference type="Pfam" id="PF05168">
    <property type="entry name" value="HEPN"/>
    <property type="match status" value="1"/>
</dbReference>
<comment type="similarity">
    <text evidence="1">Belongs to the UPF0332 family.</text>
</comment>
<dbReference type="eggNOG" id="COG1895">
    <property type="taxonomic scope" value="Bacteria"/>
</dbReference>
<keyword evidence="4" id="KW-1185">Reference proteome</keyword>
<protein>
    <submittedName>
        <fullName evidence="3">Putative toxin-antitoxin system, antitoxin component</fullName>
    </submittedName>
</protein>
<name>A0A081BZA7_VECG1</name>
<dbReference type="STRING" id="1499967.U27_04629"/>
<sequence length="138" mass="15833">MTAEMQALISYRVEQADEALDSAQSLLERGNYRSVVNRAYYAMFYVVLALLAPMKQQTSRHAWVMTLFDRDFVKMGVFGKDFSRWLHEAFNLRQRSDYQELFTVPVEDAQTVLEHAQQFVAGVKTHITSQLSTSDAGD</sequence>
<accession>A0A081BZA7</accession>
<feature type="domain" description="HEPN" evidence="2">
    <location>
        <begin position="11"/>
        <end position="123"/>
    </location>
</feature>
<dbReference type="PANTHER" id="PTHR36565">
    <property type="entry name" value="UPF0332 PROTEIN TM_1000"/>
    <property type="match status" value="1"/>
</dbReference>
<dbReference type="Gene3D" id="1.20.120.330">
    <property type="entry name" value="Nucleotidyltransferases domain 2"/>
    <property type="match status" value="1"/>
</dbReference>
<dbReference type="InterPro" id="IPR007842">
    <property type="entry name" value="HEPN_dom"/>
</dbReference>
<evidence type="ECO:0000313" key="3">
    <source>
        <dbReference type="EMBL" id="GAK57662.1"/>
    </source>
</evidence>
<evidence type="ECO:0000313" key="4">
    <source>
        <dbReference type="Proteomes" id="UP000030661"/>
    </source>
</evidence>
<dbReference type="EMBL" id="DF820466">
    <property type="protein sequence ID" value="GAK57662.1"/>
    <property type="molecule type" value="Genomic_DNA"/>
</dbReference>
<organism evidence="3">
    <name type="scientific">Vecturithrix granuli</name>
    <dbReference type="NCBI Taxonomy" id="1499967"/>
    <lineage>
        <taxon>Bacteria</taxon>
        <taxon>Candidatus Moduliflexota</taxon>
        <taxon>Candidatus Vecturitrichia</taxon>
        <taxon>Candidatus Vecturitrichales</taxon>
        <taxon>Candidatus Vecturitrichaceae</taxon>
        <taxon>Candidatus Vecturithrix</taxon>
    </lineage>
</organism>